<dbReference type="Proteomes" id="UP000029998">
    <property type="component" value="Unassembled WGS sequence"/>
</dbReference>
<protein>
    <submittedName>
        <fullName evidence="1">Uncharacterized protein</fullName>
    </submittedName>
</protein>
<dbReference type="STRING" id="1385517.N800_04510"/>
<dbReference type="EMBL" id="AVPU01000014">
    <property type="protein sequence ID" value="KGM54331.1"/>
    <property type="molecule type" value="Genomic_DNA"/>
</dbReference>
<keyword evidence="2" id="KW-1185">Reference proteome</keyword>
<evidence type="ECO:0000313" key="2">
    <source>
        <dbReference type="Proteomes" id="UP000029998"/>
    </source>
</evidence>
<dbReference type="AlphaFoldDB" id="A0A0A0ETU5"/>
<proteinExistence type="predicted"/>
<reference evidence="1 2" key="1">
    <citation type="submission" date="2013-08" db="EMBL/GenBank/DDBJ databases">
        <title>Genome sequencing of Lysobacter.</title>
        <authorList>
            <person name="Zhang S."/>
            <person name="Wang G."/>
        </authorList>
    </citation>
    <scope>NUCLEOTIDE SEQUENCE [LARGE SCALE GENOMIC DNA]</scope>
    <source>
        <strain evidence="1 2">GH1-9</strain>
    </source>
</reference>
<sequence length="153" mass="16407">MTITPEQAQSARAGVTQTRAALPQLIELEADESGLLYMGPQSEAFVRATLRVLRENPQLVPPGLNLAEAEADLAAWDALRPIADQVLALSNQLQDNLTALGSDAMDVALDGYAQIKLMGDRYGLGDLRKEIGARWRRRSRASAPAPELVTGGG</sequence>
<evidence type="ECO:0000313" key="1">
    <source>
        <dbReference type="EMBL" id="KGM54331.1"/>
    </source>
</evidence>
<organism evidence="1 2">
    <name type="scientific">Lysobacter daejeonensis GH1-9</name>
    <dbReference type="NCBI Taxonomy" id="1385517"/>
    <lineage>
        <taxon>Bacteria</taxon>
        <taxon>Pseudomonadati</taxon>
        <taxon>Pseudomonadota</taxon>
        <taxon>Gammaproteobacteria</taxon>
        <taxon>Lysobacterales</taxon>
        <taxon>Lysobacteraceae</taxon>
        <taxon>Aerolutibacter</taxon>
    </lineage>
</organism>
<gene>
    <name evidence="1" type="ORF">N800_04510</name>
</gene>
<comment type="caution">
    <text evidence="1">The sequence shown here is derived from an EMBL/GenBank/DDBJ whole genome shotgun (WGS) entry which is preliminary data.</text>
</comment>
<name>A0A0A0ETU5_9GAMM</name>
<accession>A0A0A0ETU5</accession>